<feature type="transmembrane region" description="Helical" evidence="1">
    <location>
        <begin position="6"/>
        <end position="26"/>
    </location>
</feature>
<feature type="non-terminal residue" evidence="2">
    <location>
        <position position="1"/>
    </location>
</feature>
<evidence type="ECO:0000256" key="1">
    <source>
        <dbReference type="SAM" id="Phobius"/>
    </source>
</evidence>
<name>X1QYE6_9ZZZZ</name>
<keyword evidence="1" id="KW-1133">Transmembrane helix</keyword>
<keyword evidence="1" id="KW-0472">Membrane</keyword>
<proteinExistence type="predicted"/>
<dbReference type="EMBL" id="BARV01041167">
    <property type="protein sequence ID" value="GAI48319.1"/>
    <property type="molecule type" value="Genomic_DNA"/>
</dbReference>
<accession>X1QYE6</accession>
<feature type="transmembrane region" description="Helical" evidence="1">
    <location>
        <begin position="33"/>
        <end position="54"/>
    </location>
</feature>
<feature type="transmembrane region" description="Helical" evidence="1">
    <location>
        <begin position="104"/>
        <end position="123"/>
    </location>
</feature>
<evidence type="ECO:0000313" key="2">
    <source>
        <dbReference type="EMBL" id="GAI48319.1"/>
    </source>
</evidence>
<protein>
    <submittedName>
        <fullName evidence="2">Uncharacterized protein</fullName>
    </submittedName>
</protein>
<dbReference type="AlphaFoldDB" id="X1QYE6"/>
<feature type="transmembrane region" description="Helical" evidence="1">
    <location>
        <begin position="74"/>
        <end position="92"/>
    </location>
</feature>
<keyword evidence="1" id="KW-0812">Transmembrane</keyword>
<gene>
    <name evidence="2" type="ORF">S06H3_62437</name>
</gene>
<feature type="non-terminal residue" evidence="2">
    <location>
        <position position="153"/>
    </location>
</feature>
<comment type="caution">
    <text evidence="2">The sequence shown here is derived from an EMBL/GenBank/DDBJ whole genome shotgun (WGS) entry which is preliminary data.</text>
</comment>
<reference evidence="2" key="1">
    <citation type="journal article" date="2014" name="Front. Microbiol.">
        <title>High frequency of phylogenetically diverse reductive dehalogenase-homologous genes in deep subseafloor sedimentary metagenomes.</title>
        <authorList>
            <person name="Kawai M."/>
            <person name="Futagami T."/>
            <person name="Toyoda A."/>
            <person name="Takaki Y."/>
            <person name="Nishi S."/>
            <person name="Hori S."/>
            <person name="Arai W."/>
            <person name="Tsubouchi T."/>
            <person name="Morono Y."/>
            <person name="Uchiyama I."/>
            <person name="Ito T."/>
            <person name="Fujiyama A."/>
            <person name="Inagaki F."/>
            <person name="Takami H."/>
        </authorList>
    </citation>
    <scope>NUCLEOTIDE SEQUENCE</scope>
    <source>
        <strain evidence="2">Expedition CK06-06</strain>
    </source>
</reference>
<organism evidence="2">
    <name type="scientific">marine sediment metagenome</name>
    <dbReference type="NCBI Taxonomy" id="412755"/>
    <lineage>
        <taxon>unclassified sequences</taxon>
        <taxon>metagenomes</taxon>
        <taxon>ecological metagenomes</taxon>
    </lineage>
</organism>
<sequence>TSFGQTILGGTIGNLTLAIVVAILQIPLLLANVFLSMSIAILGVVTSPGFISLSYTNPAGNEFLAVGWALTRDLANIGFVIILVIIGLATALKIREYQWQKTLPLLIGIALLINFTPVILGLIVDASNIMMHFFLGDMVDFTFVATIWHEQLN</sequence>